<evidence type="ECO:0000313" key="2">
    <source>
        <dbReference type="Proteomes" id="UP000309997"/>
    </source>
</evidence>
<name>A0ACC4BNM2_POPAL</name>
<dbReference type="Proteomes" id="UP000309997">
    <property type="component" value="Unassembled WGS sequence"/>
</dbReference>
<accession>A0ACC4BNM2</accession>
<dbReference type="EMBL" id="RCHU02000009">
    <property type="protein sequence ID" value="KAL3580205.1"/>
    <property type="molecule type" value="Genomic_DNA"/>
</dbReference>
<keyword evidence="2" id="KW-1185">Reference proteome</keyword>
<sequence length="97" mass="10692">MKPEGFIAEVEQTENTEAADRGGFLQERPEITCGLHPPGLSWATCVLRSPLPGFPPYASYYISVVGPTLMACFVPLDLRLVPCIFCMAMQDLVIFLL</sequence>
<evidence type="ECO:0000313" key="1">
    <source>
        <dbReference type="EMBL" id="KAL3580205.1"/>
    </source>
</evidence>
<reference evidence="1 2" key="1">
    <citation type="journal article" date="2024" name="Plant Biotechnol. J.">
        <title>Genome and CRISPR/Cas9 system of a widespread forest tree (Populus alba) in the world.</title>
        <authorList>
            <person name="Liu Y.J."/>
            <person name="Jiang P.F."/>
            <person name="Han X.M."/>
            <person name="Li X.Y."/>
            <person name="Wang H.M."/>
            <person name="Wang Y.J."/>
            <person name="Wang X.X."/>
            <person name="Zeng Q.Y."/>
        </authorList>
    </citation>
    <scope>NUCLEOTIDE SEQUENCE [LARGE SCALE GENOMIC DNA]</scope>
    <source>
        <strain evidence="2">cv. PAL-ZL1</strain>
    </source>
</reference>
<comment type="caution">
    <text evidence="1">The sequence shown here is derived from an EMBL/GenBank/DDBJ whole genome shotgun (WGS) entry which is preliminary data.</text>
</comment>
<organism evidence="1 2">
    <name type="scientific">Populus alba</name>
    <name type="common">White poplar</name>
    <dbReference type="NCBI Taxonomy" id="43335"/>
    <lineage>
        <taxon>Eukaryota</taxon>
        <taxon>Viridiplantae</taxon>
        <taxon>Streptophyta</taxon>
        <taxon>Embryophyta</taxon>
        <taxon>Tracheophyta</taxon>
        <taxon>Spermatophyta</taxon>
        <taxon>Magnoliopsida</taxon>
        <taxon>eudicotyledons</taxon>
        <taxon>Gunneridae</taxon>
        <taxon>Pentapetalae</taxon>
        <taxon>rosids</taxon>
        <taxon>fabids</taxon>
        <taxon>Malpighiales</taxon>
        <taxon>Salicaceae</taxon>
        <taxon>Saliceae</taxon>
        <taxon>Populus</taxon>
    </lineage>
</organism>
<gene>
    <name evidence="1" type="ORF">D5086_018040</name>
</gene>
<proteinExistence type="predicted"/>
<protein>
    <submittedName>
        <fullName evidence="1">Uncharacterized protein</fullName>
    </submittedName>
</protein>